<feature type="compositionally biased region" description="Low complexity" evidence="1">
    <location>
        <begin position="102"/>
        <end position="112"/>
    </location>
</feature>
<comment type="caution">
    <text evidence="3">The sequence shown here is derived from an EMBL/GenBank/DDBJ whole genome shotgun (WGS) entry which is preliminary data.</text>
</comment>
<dbReference type="EMBL" id="JAVRBK010000001">
    <property type="protein sequence ID" value="KAK5649315.1"/>
    <property type="molecule type" value="Genomic_DNA"/>
</dbReference>
<feature type="region of interest" description="Disordered" evidence="1">
    <location>
        <begin position="102"/>
        <end position="121"/>
    </location>
</feature>
<protein>
    <submittedName>
        <fullName evidence="3">Uncharacterized protein</fullName>
    </submittedName>
</protein>
<proteinExistence type="predicted"/>
<organism evidence="3 4">
    <name type="scientific">Pyrocoelia pectoralis</name>
    <dbReference type="NCBI Taxonomy" id="417401"/>
    <lineage>
        <taxon>Eukaryota</taxon>
        <taxon>Metazoa</taxon>
        <taxon>Ecdysozoa</taxon>
        <taxon>Arthropoda</taxon>
        <taxon>Hexapoda</taxon>
        <taxon>Insecta</taxon>
        <taxon>Pterygota</taxon>
        <taxon>Neoptera</taxon>
        <taxon>Endopterygota</taxon>
        <taxon>Coleoptera</taxon>
        <taxon>Polyphaga</taxon>
        <taxon>Elateriformia</taxon>
        <taxon>Elateroidea</taxon>
        <taxon>Lampyridae</taxon>
        <taxon>Lampyrinae</taxon>
        <taxon>Pyrocoelia</taxon>
    </lineage>
</organism>
<reference evidence="3 4" key="2">
    <citation type="journal article" date="2024" name="Insects">
        <title>An Improved Chromosome-Level Genome Assembly of the Firefly Pyrocoelia pectoralis.</title>
        <authorList>
            <person name="Fu X."/>
            <person name="Meyer-Rochow V.B."/>
            <person name="Ballantyne L."/>
            <person name="Zhu X."/>
        </authorList>
    </citation>
    <scope>NUCLEOTIDE SEQUENCE [LARGE SCALE GENOMIC DNA]</scope>
    <source>
        <strain evidence="3">XCY_ONT2</strain>
    </source>
</reference>
<accession>A0AAN7VI47</accession>
<dbReference type="AlphaFoldDB" id="A0AAN7VI47"/>
<keyword evidence="4" id="KW-1185">Reference proteome</keyword>
<evidence type="ECO:0000313" key="3">
    <source>
        <dbReference type="EMBL" id="KAK5649315.1"/>
    </source>
</evidence>
<evidence type="ECO:0000313" key="2">
    <source>
        <dbReference type="EMBL" id="KAK5642108.1"/>
    </source>
</evidence>
<reference evidence="3" key="1">
    <citation type="submission" date="2023-06" db="EMBL/GenBank/DDBJ databases">
        <authorList>
            <person name="Fu X."/>
            <person name="Zhu X."/>
        </authorList>
    </citation>
    <scope>NUCLEOTIDE SEQUENCE</scope>
    <source>
        <strain evidence="3">XCY_ONT2</strain>
        <tissue evidence="3">Whole body</tissue>
    </source>
</reference>
<name>A0AAN7VI47_9COLE</name>
<evidence type="ECO:0000256" key="1">
    <source>
        <dbReference type="SAM" id="MobiDB-lite"/>
    </source>
</evidence>
<evidence type="ECO:0000313" key="4">
    <source>
        <dbReference type="Proteomes" id="UP001329430"/>
    </source>
</evidence>
<dbReference type="Proteomes" id="UP001329430">
    <property type="component" value="Chromosome 1"/>
</dbReference>
<sequence>MWMMYAAESWVKATDLRTAVKRLKQEFSALVFDAQHEVVYGRGDYSEEQCNALADKFTLGVTICDKFLNYKYCVECLMKRLNEAGLEEFANELNQWVCSESSASSMSSSGENVSDEEESHI</sequence>
<gene>
    <name evidence="3" type="ORF">RI129_000344</name>
    <name evidence="2" type="ORF">RI129_008275</name>
</gene>
<dbReference type="Proteomes" id="UP001329430">
    <property type="component" value="Chromosome 6"/>
</dbReference>
<dbReference type="EMBL" id="JAVRBK010000006">
    <property type="protein sequence ID" value="KAK5642108.1"/>
    <property type="molecule type" value="Genomic_DNA"/>
</dbReference>